<proteinExistence type="predicted"/>
<evidence type="ECO:0000313" key="1">
    <source>
        <dbReference type="EMBL" id="PTB41334.1"/>
    </source>
</evidence>
<organism evidence="1 2">
    <name type="scientific">Trichoderma asperellum (strain ATCC 204424 / CBS 433.97 / NBRC 101777)</name>
    <dbReference type="NCBI Taxonomy" id="1042311"/>
    <lineage>
        <taxon>Eukaryota</taxon>
        <taxon>Fungi</taxon>
        <taxon>Dikarya</taxon>
        <taxon>Ascomycota</taxon>
        <taxon>Pezizomycotina</taxon>
        <taxon>Sordariomycetes</taxon>
        <taxon>Hypocreomycetidae</taxon>
        <taxon>Hypocreales</taxon>
        <taxon>Hypocreaceae</taxon>
        <taxon>Trichoderma</taxon>
    </lineage>
</organism>
<protein>
    <submittedName>
        <fullName evidence="1">Uncharacterized protein</fullName>
    </submittedName>
</protein>
<sequence length="305" mass="34005">MDPPVNVYDEADYIAHSLSPRQKYGGMIFDTSSQPLAFFGIEFHCDTQARSFCTQDDDGSNNLVDYVLLTHTLRFIPEVSTTWRGWDRYRFFVRALDKDASASLQQGNPIPESDLGNWFNNETAPGTLQTASILQSSPPTSNIGQTFSSSVGSNMGFNAGFFGDEPTATYSQGQDMSKSFSYSMDNVSVQDYSKETIINKQFTINHLDMNTTLGLDAKANNHTDFGFTTYEATVAELFKIPDDGQGDRNKTNPTVFRRFEIALQAERDLKTDTWTNKANEDMVSLTTNVRQIISVKAPPLPRPAS</sequence>
<dbReference type="OrthoDB" id="5275106at2759"/>
<accession>A0A2T3Z945</accession>
<keyword evidence="2" id="KW-1185">Reference proteome</keyword>
<reference evidence="1 2" key="1">
    <citation type="submission" date="2016-07" db="EMBL/GenBank/DDBJ databases">
        <title>Multiple horizontal gene transfer events from other fungi enriched the ability of initially mycotrophic Trichoderma (Ascomycota) to feed on dead plant biomass.</title>
        <authorList>
            <consortium name="DOE Joint Genome Institute"/>
            <person name="Aerts A."/>
            <person name="Atanasova L."/>
            <person name="Chenthamara K."/>
            <person name="Zhang J."/>
            <person name="Grujic M."/>
            <person name="Henrissat B."/>
            <person name="Kuo A."/>
            <person name="Salamov A."/>
            <person name="Lipzen A."/>
            <person name="Labutti K."/>
            <person name="Barry K."/>
            <person name="Miao Y."/>
            <person name="Rahimi M.J."/>
            <person name="Shen Q."/>
            <person name="Grigoriev I.V."/>
            <person name="Kubicek C.P."/>
            <person name="Druzhinina I.S."/>
        </authorList>
    </citation>
    <scope>NUCLEOTIDE SEQUENCE [LARGE SCALE GENOMIC DNA]</scope>
    <source>
        <strain evidence="1 2">CBS 433.97</strain>
    </source>
</reference>
<evidence type="ECO:0000313" key="2">
    <source>
        <dbReference type="Proteomes" id="UP000240493"/>
    </source>
</evidence>
<dbReference type="Proteomes" id="UP000240493">
    <property type="component" value="Unassembled WGS sequence"/>
</dbReference>
<name>A0A2T3Z945_TRIA4</name>
<dbReference type="EMBL" id="KZ679261">
    <property type="protein sequence ID" value="PTB41334.1"/>
    <property type="molecule type" value="Genomic_DNA"/>
</dbReference>
<gene>
    <name evidence="1" type="ORF">M441DRAFT_57503</name>
</gene>
<dbReference type="AlphaFoldDB" id="A0A2T3Z945"/>